<dbReference type="SUPFAM" id="SSF81321">
    <property type="entry name" value="Family A G protein-coupled receptor-like"/>
    <property type="match status" value="1"/>
</dbReference>
<feature type="domain" description="G-protein coupled receptors family 1 profile" evidence="9">
    <location>
        <begin position="1"/>
        <end position="127"/>
    </location>
</feature>
<evidence type="ECO:0000256" key="5">
    <source>
        <dbReference type="ARBA" id="ARBA00022737"/>
    </source>
</evidence>
<keyword evidence="3" id="KW-0433">Leucine-rich repeat</keyword>
<reference evidence="10" key="1">
    <citation type="journal article" date="2023" name="Insect Mol. Biol.">
        <title>Genome sequencing provides insights into the evolution of gene families encoding plant cell wall-degrading enzymes in longhorned beetles.</title>
        <authorList>
            <person name="Shin N.R."/>
            <person name="Okamura Y."/>
            <person name="Kirsch R."/>
            <person name="Pauchet Y."/>
        </authorList>
    </citation>
    <scope>NUCLEOTIDE SEQUENCE</scope>
    <source>
        <strain evidence="10">AMC_N1</strain>
    </source>
</reference>
<dbReference type="InterPro" id="IPR017452">
    <property type="entry name" value="GPCR_Rhodpsn_7TM"/>
</dbReference>
<comment type="caution">
    <text evidence="10">The sequence shown here is derived from an EMBL/GenBank/DDBJ whole genome shotgun (WGS) entry which is preliminary data.</text>
</comment>
<dbReference type="GO" id="GO:0008528">
    <property type="term" value="F:G protein-coupled peptide receptor activity"/>
    <property type="evidence" value="ECO:0007669"/>
    <property type="project" value="TreeGrafter"/>
</dbReference>
<dbReference type="Pfam" id="PF00001">
    <property type="entry name" value="7tm_1"/>
    <property type="match status" value="1"/>
</dbReference>
<keyword evidence="6 8" id="KW-1133">Transmembrane helix</keyword>
<keyword evidence="4 8" id="KW-0812">Transmembrane</keyword>
<dbReference type="PANTHER" id="PTHR24372">
    <property type="entry name" value="GLYCOPROTEIN HORMONE RECEPTOR"/>
    <property type="match status" value="1"/>
</dbReference>
<dbReference type="EMBL" id="JAPWTK010000050">
    <property type="protein sequence ID" value="KAJ8954184.1"/>
    <property type="molecule type" value="Genomic_DNA"/>
</dbReference>
<evidence type="ECO:0000256" key="2">
    <source>
        <dbReference type="ARBA" id="ARBA00010663"/>
    </source>
</evidence>
<accession>A0AAV8YR99</accession>
<evidence type="ECO:0000313" key="10">
    <source>
        <dbReference type="EMBL" id="KAJ8954184.1"/>
    </source>
</evidence>
<evidence type="ECO:0000256" key="6">
    <source>
        <dbReference type="ARBA" id="ARBA00022989"/>
    </source>
</evidence>
<evidence type="ECO:0000256" key="1">
    <source>
        <dbReference type="ARBA" id="ARBA00004370"/>
    </source>
</evidence>
<feature type="transmembrane region" description="Helical" evidence="8">
    <location>
        <begin position="76"/>
        <end position="101"/>
    </location>
</feature>
<organism evidence="10 11">
    <name type="scientific">Aromia moschata</name>
    <dbReference type="NCBI Taxonomy" id="1265417"/>
    <lineage>
        <taxon>Eukaryota</taxon>
        <taxon>Metazoa</taxon>
        <taxon>Ecdysozoa</taxon>
        <taxon>Arthropoda</taxon>
        <taxon>Hexapoda</taxon>
        <taxon>Insecta</taxon>
        <taxon>Pterygota</taxon>
        <taxon>Neoptera</taxon>
        <taxon>Endopterygota</taxon>
        <taxon>Coleoptera</taxon>
        <taxon>Polyphaga</taxon>
        <taxon>Cucujiformia</taxon>
        <taxon>Chrysomeloidea</taxon>
        <taxon>Cerambycidae</taxon>
        <taxon>Cerambycinae</taxon>
        <taxon>Callichromatini</taxon>
        <taxon>Aromia</taxon>
    </lineage>
</organism>
<feature type="transmembrane region" description="Helical" evidence="8">
    <location>
        <begin position="107"/>
        <end position="130"/>
    </location>
</feature>
<evidence type="ECO:0000256" key="8">
    <source>
        <dbReference type="SAM" id="Phobius"/>
    </source>
</evidence>
<feature type="transmembrane region" description="Helical" evidence="8">
    <location>
        <begin position="26"/>
        <end position="47"/>
    </location>
</feature>
<sequence>MVIVTGKQIRNRGDRVSIFARQGWEYSAAMFVLTNTVALAFICYAYLRMINEIRASGMACRSTRQSQDRDKVAQRFGIIVLTDCLCWVPVVIVKILALSGVPIPQDLYAWLAIFVLPINSALNPVLYTLTTTVFKKQMRKVANACWHKRKRQDHHHSGSESGFSLSFGVFPIGGSTRRILSYRGDGVPGGKRDMANKIFISGSVWIPKTHQRL</sequence>
<protein>
    <recommendedName>
        <fullName evidence="9">G-protein coupled receptors family 1 profile domain-containing protein</fullName>
    </recommendedName>
</protein>
<keyword evidence="7 8" id="KW-0472">Membrane</keyword>
<comment type="similarity">
    <text evidence="2">Belongs to the G-protein coupled receptor 1 family.</text>
</comment>
<dbReference type="GO" id="GO:0005886">
    <property type="term" value="C:plasma membrane"/>
    <property type="evidence" value="ECO:0007669"/>
    <property type="project" value="TreeGrafter"/>
</dbReference>
<evidence type="ECO:0000256" key="7">
    <source>
        <dbReference type="ARBA" id="ARBA00023136"/>
    </source>
</evidence>
<evidence type="ECO:0000313" key="11">
    <source>
        <dbReference type="Proteomes" id="UP001162162"/>
    </source>
</evidence>
<dbReference type="GO" id="GO:0009755">
    <property type="term" value="P:hormone-mediated signaling pathway"/>
    <property type="evidence" value="ECO:0007669"/>
    <property type="project" value="TreeGrafter"/>
</dbReference>
<gene>
    <name evidence="10" type="ORF">NQ318_005779</name>
</gene>
<comment type="subcellular location">
    <subcellularLocation>
        <location evidence="1">Membrane</location>
    </subcellularLocation>
</comment>
<dbReference type="InterPro" id="IPR000276">
    <property type="entry name" value="GPCR_Rhodpsn"/>
</dbReference>
<dbReference type="Gene3D" id="1.20.1070.10">
    <property type="entry name" value="Rhodopsin 7-helix transmembrane proteins"/>
    <property type="match status" value="1"/>
</dbReference>
<evidence type="ECO:0000256" key="3">
    <source>
        <dbReference type="ARBA" id="ARBA00022614"/>
    </source>
</evidence>
<dbReference type="Proteomes" id="UP001162162">
    <property type="component" value="Unassembled WGS sequence"/>
</dbReference>
<dbReference type="GO" id="GO:0007189">
    <property type="term" value="P:adenylate cyclase-activating G protein-coupled receptor signaling pathway"/>
    <property type="evidence" value="ECO:0007669"/>
    <property type="project" value="TreeGrafter"/>
</dbReference>
<proteinExistence type="inferred from homology"/>
<keyword evidence="11" id="KW-1185">Reference proteome</keyword>
<dbReference type="AlphaFoldDB" id="A0AAV8YR99"/>
<dbReference type="PANTHER" id="PTHR24372:SF80">
    <property type="entry name" value="FI21465P1-RELATED"/>
    <property type="match status" value="1"/>
</dbReference>
<evidence type="ECO:0000259" key="9">
    <source>
        <dbReference type="PROSITE" id="PS50262"/>
    </source>
</evidence>
<evidence type="ECO:0000256" key="4">
    <source>
        <dbReference type="ARBA" id="ARBA00022692"/>
    </source>
</evidence>
<dbReference type="PROSITE" id="PS50262">
    <property type="entry name" value="G_PROTEIN_RECEP_F1_2"/>
    <property type="match status" value="1"/>
</dbReference>
<dbReference type="PRINTS" id="PR00237">
    <property type="entry name" value="GPCRRHODOPSN"/>
</dbReference>
<keyword evidence="5" id="KW-0677">Repeat</keyword>
<name>A0AAV8YR99_9CUCU</name>